<gene>
    <name evidence="2" type="ORF">CBER1_02477</name>
</gene>
<feature type="region of interest" description="Disordered" evidence="1">
    <location>
        <begin position="120"/>
        <end position="140"/>
    </location>
</feature>
<feature type="compositionally biased region" description="Basic and acidic residues" evidence="1">
    <location>
        <begin position="62"/>
        <end position="83"/>
    </location>
</feature>
<feature type="region of interest" description="Disordered" evidence="1">
    <location>
        <begin position="174"/>
        <end position="202"/>
    </location>
</feature>
<accession>A0A2S6C463</accession>
<feature type="compositionally biased region" description="Polar residues" evidence="1">
    <location>
        <begin position="84"/>
        <end position="95"/>
    </location>
</feature>
<reference evidence="3" key="1">
    <citation type="journal article" date="2017" name="bioRxiv">
        <title>Conservation of a gene cluster reveals novel cercosporin biosynthetic mechanisms and extends production to the genus Colletotrichum.</title>
        <authorList>
            <person name="de Jonge R."/>
            <person name="Ebert M.K."/>
            <person name="Huitt-Roehl C.R."/>
            <person name="Pal P."/>
            <person name="Suttle J.C."/>
            <person name="Spanner R.E."/>
            <person name="Neubauer J.D."/>
            <person name="Jurick W.M.II."/>
            <person name="Stott K.A."/>
            <person name="Secor G.A."/>
            <person name="Thomma B.P.H.J."/>
            <person name="Van de Peer Y."/>
            <person name="Townsend C.A."/>
            <person name="Bolton M.D."/>
        </authorList>
    </citation>
    <scope>NUCLEOTIDE SEQUENCE [LARGE SCALE GENOMIC DNA]</scope>
    <source>
        <strain evidence="3">CBS538.71</strain>
    </source>
</reference>
<organism evidence="2 3">
    <name type="scientific">Cercospora berteroae</name>
    <dbReference type="NCBI Taxonomy" id="357750"/>
    <lineage>
        <taxon>Eukaryota</taxon>
        <taxon>Fungi</taxon>
        <taxon>Dikarya</taxon>
        <taxon>Ascomycota</taxon>
        <taxon>Pezizomycotina</taxon>
        <taxon>Dothideomycetes</taxon>
        <taxon>Dothideomycetidae</taxon>
        <taxon>Mycosphaerellales</taxon>
        <taxon>Mycosphaerellaceae</taxon>
        <taxon>Cercospora</taxon>
    </lineage>
</organism>
<sequence length="202" mass="22146">MAFSGRAPTALMISAKLSLPEDKSPKVTSAPSHALALSVQHVDKANDDSSEADSIVARKRHDRDDEDHIGSSKKQKQSEELHRNTQASTKAENQQKCVAEIEEAWGEDYKSWPTRQFAPLCARSSKSSTKNDDQRKGPSRWHLNLLRPVVDLSKLTAEREVIKRALQEAIDTRLAEPGSSESSGAMTAQDLRAVSTAIKAGT</sequence>
<comment type="caution">
    <text evidence="2">The sequence shown here is derived from an EMBL/GenBank/DDBJ whole genome shotgun (WGS) entry which is preliminary data.</text>
</comment>
<dbReference type="Proteomes" id="UP000237631">
    <property type="component" value="Unassembled WGS sequence"/>
</dbReference>
<proteinExistence type="predicted"/>
<evidence type="ECO:0000313" key="2">
    <source>
        <dbReference type="EMBL" id="PPJ54500.1"/>
    </source>
</evidence>
<evidence type="ECO:0000313" key="3">
    <source>
        <dbReference type="Proteomes" id="UP000237631"/>
    </source>
</evidence>
<dbReference type="AlphaFoldDB" id="A0A2S6C463"/>
<dbReference type="OrthoDB" id="3800150at2759"/>
<keyword evidence="3" id="KW-1185">Reference proteome</keyword>
<evidence type="ECO:0000256" key="1">
    <source>
        <dbReference type="SAM" id="MobiDB-lite"/>
    </source>
</evidence>
<name>A0A2S6C463_9PEZI</name>
<protein>
    <submittedName>
        <fullName evidence="2">Uncharacterized protein</fullName>
    </submittedName>
</protein>
<dbReference type="EMBL" id="PNEN01000562">
    <property type="protein sequence ID" value="PPJ54500.1"/>
    <property type="molecule type" value="Genomic_DNA"/>
</dbReference>
<feature type="region of interest" description="Disordered" evidence="1">
    <location>
        <begin position="39"/>
        <end position="95"/>
    </location>
</feature>